<keyword evidence="1" id="KW-0732">Signal</keyword>
<evidence type="ECO:0000313" key="4">
    <source>
        <dbReference type="EMBL" id="RHN58800.1"/>
    </source>
</evidence>
<dbReference type="InterPro" id="IPR009810">
    <property type="entry name" value="Nodulin_late_dom"/>
</dbReference>
<dbReference type="SMR" id="G7JP12"/>
<evidence type="ECO:0000256" key="1">
    <source>
        <dbReference type="SAM" id="SignalP"/>
    </source>
</evidence>
<dbReference type="GO" id="GO:0046872">
    <property type="term" value="F:metal ion binding"/>
    <property type="evidence" value="ECO:0007669"/>
    <property type="project" value="InterPro"/>
</dbReference>
<dbReference type="Proteomes" id="UP000265566">
    <property type="component" value="Chromosome 4"/>
</dbReference>
<name>G7JP12_MEDTR</name>
<dbReference type="EnsemblPlants" id="AES86866">
    <property type="protein sequence ID" value="AES86866"/>
    <property type="gene ID" value="MTR_4g015720"/>
</dbReference>
<dbReference type="PaxDb" id="3880-AES86866"/>
<reference evidence="3 6" key="1">
    <citation type="journal article" date="2011" name="Nature">
        <title>The Medicago genome provides insight into the evolution of rhizobial symbioses.</title>
        <authorList>
            <person name="Young N.D."/>
            <person name="Debelle F."/>
            <person name="Oldroyd G.E."/>
            <person name="Geurts R."/>
            <person name="Cannon S.B."/>
            <person name="Udvardi M.K."/>
            <person name="Benedito V.A."/>
            <person name="Mayer K.F."/>
            <person name="Gouzy J."/>
            <person name="Schoof H."/>
            <person name="Van de Peer Y."/>
            <person name="Proost S."/>
            <person name="Cook D.R."/>
            <person name="Meyers B.C."/>
            <person name="Spannagl M."/>
            <person name="Cheung F."/>
            <person name="De Mita S."/>
            <person name="Krishnakumar V."/>
            <person name="Gundlach H."/>
            <person name="Zhou S."/>
            <person name="Mudge J."/>
            <person name="Bharti A.K."/>
            <person name="Murray J.D."/>
            <person name="Naoumkina M.A."/>
            <person name="Rosen B."/>
            <person name="Silverstein K.A."/>
            <person name="Tang H."/>
            <person name="Rombauts S."/>
            <person name="Zhao P.X."/>
            <person name="Zhou P."/>
            <person name="Barbe V."/>
            <person name="Bardou P."/>
            <person name="Bechner M."/>
            <person name="Bellec A."/>
            <person name="Berger A."/>
            <person name="Berges H."/>
            <person name="Bidwell S."/>
            <person name="Bisseling T."/>
            <person name="Choisne N."/>
            <person name="Couloux A."/>
            <person name="Denny R."/>
            <person name="Deshpande S."/>
            <person name="Dai X."/>
            <person name="Doyle J.J."/>
            <person name="Dudez A.M."/>
            <person name="Farmer A.D."/>
            <person name="Fouteau S."/>
            <person name="Franken C."/>
            <person name="Gibelin C."/>
            <person name="Gish J."/>
            <person name="Goldstein S."/>
            <person name="Gonzalez A.J."/>
            <person name="Green P.J."/>
            <person name="Hallab A."/>
            <person name="Hartog M."/>
            <person name="Hua A."/>
            <person name="Humphray S.J."/>
            <person name="Jeong D.H."/>
            <person name="Jing Y."/>
            <person name="Jocker A."/>
            <person name="Kenton S.M."/>
            <person name="Kim D.J."/>
            <person name="Klee K."/>
            <person name="Lai H."/>
            <person name="Lang C."/>
            <person name="Lin S."/>
            <person name="Macmil S.L."/>
            <person name="Magdelenat G."/>
            <person name="Matthews L."/>
            <person name="McCorrison J."/>
            <person name="Monaghan E.L."/>
            <person name="Mun J.H."/>
            <person name="Najar F.Z."/>
            <person name="Nicholson C."/>
            <person name="Noirot C."/>
            <person name="O'Bleness M."/>
            <person name="Paule C.R."/>
            <person name="Poulain J."/>
            <person name="Prion F."/>
            <person name="Qin B."/>
            <person name="Qu C."/>
            <person name="Retzel E.F."/>
            <person name="Riddle C."/>
            <person name="Sallet E."/>
            <person name="Samain S."/>
            <person name="Samson N."/>
            <person name="Sanders I."/>
            <person name="Saurat O."/>
            <person name="Scarpelli C."/>
            <person name="Schiex T."/>
            <person name="Segurens B."/>
            <person name="Severin A.J."/>
            <person name="Sherrier D.J."/>
            <person name="Shi R."/>
            <person name="Sims S."/>
            <person name="Singer S.R."/>
            <person name="Sinharoy S."/>
            <person name="Sterck L."/>
            <person name="Viollet A."/>
            <person name="Wang B.B."/>
            <person name="Wang K."/>
            <person name="Wang M."/>
            <person name="Wang X."/>
            <person name="Warfsmann J."/>
            <person name="Weissenbach J."/>
            <person name="White D.D."/>
            <person name="White J.D."/>
            <person name="Wiley G.B."/>
            <person name="Wincker P."/>
            <person name="Xing Y."/>
            <person name="Yang L."/>
            <person name="Yao Z."/>
            <person name="Ying F."/>
            <person name="Zhai J."/>
            <person name="Zhou L."/>
            <person name="Zuber A."/>
            <person name="Denarie J."/>
            <person name="Dixon R.A."/>
            <person name="May G.D."/>
            <person name="Schwartz D.C."/>
            <person name="Rogers J."/>
            <person name="Quetier F."/>
            <person name="Town C.D."/>
            <person name="Roe B.A."/>
        </authorList>
    </citation>
    <scope>NUCLEOTIDE SEQUENCE [LARGE SCALE GENOMIC DNA]</scope>
    <source>
        <strain evidence="3">A17</strain>
        <strain evidence="5 6">cv. Jemalong A17</strain>
    </source>
</reference>
<keyword evidence="6" id="KW-1185">Reference proteome</keyword>
<dbReference type="EMBL" id="PSQE01000004">
    <property type="protein sequence ID" value="RHN58800.1"/>
    <property type="molecule type" value="Genomic_DNA"/>
</dbReference>
<dbReference type="Proteomes" id="UP000002051">
    <property type="component" value="Chromosome 4"/>
</dbReference>
<feature type="domain" description="Late nodulin" evidence="2">
    <location>
        <begin position="1"/>
        <end position="55"/>
    </location>
</feature>
<dbReference type="Gramene" id="rna20747">
    <property type="protein sequence ID" value="RHN58800.1"/>
    <property type="gene ID" value="gene20747"/>
</dbReference>
<protein>
    <submittedName>
        <fullName evidence="3 4">Late nodulin</fullName>
    </submittedName>
</protein>
<feature type="signal peptide" evidence="1">
    <location>
        <begin position="1"/>
        <end position="26"/>
    </location>
</feature>
<sequence length="62" mass="7352">MVKIIKYVNLLILFISIFLVVTDVSAHKRCRVDFDCRMRMCVYPTVSVCIDRLCRCRRPPNM</sequence>
<proteinExistence type="predicted"/>
<dbReference type="EMBL" id="CM001220">
    <property type="protein sequence ID" value="AES86866.1"/>
    <property type="molecule type" value="Genomic_DNA"/>
</dbReference>
<gene>
    <name evidence="3" type="ordered locus">MTR_4g015720</name>
    <name evidence="4" type="ORF">MtrunA17_Chr4g0006291</name>
</gene>
<evidence type="ECO:0000313" key="6">
    <source>
        <dbReference type="Proteomes" id="UP000002051"/>
    </source>
</evidence>
<evidence type="ECO:0000313" key="5">
    <source>
        <dbReference type="EnsemblPlants" id="AES86866"/>
    </source>
</evidence>
<evidence type="ECO:0000259" key="2">
    <source>
        <dbReference type="Pfam" id="PF07127"/>
    </source>
</evidence>
<organism evidence="3 6">
    <name type="scientific">Medicago truncatula</name>
    <name type="common">Barrel medic</name>
    <name type="synonym">Medicago tribuloides</name>
    <dbReference type="NCBI Taxonomy" id="3880"/>
    <lineage>
        <taxon>Eukaryota</taxon>
        <taxon>Viridiplantae</taxon>
        <taxon>Streptophyta</taxon>
        <taxon>Embryophyta</taxon>
        <taxon>Tracheophyta</taxon>
        <taxon>Spermatophyta</taxon>
        <taxon>Magnoliopsida</taxon>
        <taxon>eudicotyledons</taxon>
        <taxon>Gunneridae</taxon>
        <taxon>Pentapetalae</taxon>
        <taxon>rosids</taxon>
        <taxon>fabids</taxon>
        <taxon>Fabales</taxon>
        <taxon>Fabaceae</taxon>
        <taxon>Papilionoideae</taxon>
        <taxon>50 kb inversion clade</taxon>
        <taxon>NPAAA clade</taxon>
        <taxon>Hologalegina</taxon>
        <taxon>IRL clade</taxon>
        <taxon>Trifolieae</taxon>
        <taxon>Medicago</taxon>
    </lineage>
</organism>
<accession>G7JP12</accession>
<evidence type="ECO:0000313" key="3">
    <source>
        <dbReference type="EMBL" id="AES86866.1"/>
    </source>
</evidence>
<dbReference type="AlphaFoldDB" id="G7JP12"/>
<dbReference type="Pfam" id="PF07127">
    <property type="entry name" value="Nodulin_late"/>
    <property type="match status" value="1"/>
</dbReference>
<reference evidence="4" key="4">
    <citation type="journal article" date="2018" name="Nat. Plants">
        <title>Whole-genome landscape of Medicago truncatula symbiotic genes.</title>
        <authorList>
            <person name="Pecrix Y."/>
            <person name="Gamas P."/>
            <person name="Carrere S."/>
        </authorList>
    </citation>
    <scope>NUCLEOTIDE SEQUENCE</scope>
    <source>
        <tissue evidence="4">Leaves</tissue>
    </source>
</reference>
<reference evidence="5" key="3">
    <citation type="submission" date="2015-04" db="UniProtKB">
        <authorList>
            <consortium name="EnsemblPlants"/>
        </authorList>
    </citation>
    <scope>IDENTIFICATION</scope>
    <source>
        <strain evidence="5">cv. Jemalong A17</strain>
    </source>
</reference>
<dbReference type="HOGENOM" id="CLU_181053_0_2_1"/>
<reference evidence="3 6" key="2">
    <citation type="journal article" date="2014" name="BMC Genomics">
        <title>An improved genome release (version Mt4.0) for the model legume Medicago truncatula.</title>
        <authorList>
            <person name="Tang H."/>
            <person name="Krishnakumar V."/>
            <person name="Bidwell S."/>
            <person name="Rosen B."/>
            <person name="Chan A."/>
            <person name="Zhou S."/>
            <person name="Gentzbittel L."/>
            <person name="Childs K.L."/>
            <person name="Yandell M."/>
            <person name="Gundlach H."/>
            <person name="Mayer K.F."/>
            <person name="Schwartz D.C."/>
            <person name="Town C.D."/>
        </authorList>
    </citation>
    <scope>GENOME REANNOTATION</scope>
    <source>
        <strain evidence="5 6">cv. Jemalong A17</strain>
    </source>
</reference>
<feature type="chain" id="PRO_5014573036" evidence="1">
    <location>
        <begin position="27"/>
        <end position="62"/>
    </location>
</feature>